<evidence type="ECO:0000313" key="3">
    <source>
        <dbReference type="EMBL" id="MEK7951064.1"/>
    </source>
</evidence>
<name>A0ABU9AVT8_9BACT</name>
<keyword evidence="4" id="KW-1185">Reference proteome</keyword>
<dbReference type="CDD" id="cd07814">
    <property type="entry name" value="SRPBCC_CalC_Aha1-like"/>
    <property type="match status" value="1"/>
</dbReference>
<dbReference type="InterPro" id="IPR023393">
    <property type="entry name" value="START-like_dom_sf"/>
</dbReference>
<sequence>MINNTIQRELHLPQPREQVWEAIANRDALADWMYPNDFEPRVGHPFTFQVPPKPEVGFEGLIVRCEVLECEPPGWLMFSWSVAGPVENTRVSFRLESEGDGTRLLFEHAGFDLSQPGGKQAFGGAQYGWAMMLEKLTTVLSNQGNQP</sequence>
<evidence type="ECO:0000313" key="4">
    <source>
        <dbReference type="Proteomes" id="UP001371305"/>
    </source>
</evidence>
<dbReference type="EMBL" id="JBBUKT010000003">
    <property type="protein sequence ID" value="MEK7951064.1"/>
    <property type="molecule type" value="Genomic_DNA"/>
</dbReference>
<evidence type="ECO:0000256" key="1">
    <source>
        <dbReference type="ARBA" id="ARBA00006817"/>
    </source>
</evidence>
<reference evidence="3 4" key="1">
    <citation type="submission" date="2024-04" db="EMBL/GenBank/DDBJ databases">
        <title>Luteolibacter sp. isolated from soil.</title>
        <authorList>
            <person name="An J."/>
        </authorList>
    </citation>
    <scope>NUCLEOTIDE SEQUENCE [LARGE SCALE GENOMIC DNA]</scope>
    <source>
        <strain evidence="3 4">Y139</strain>
    </source>
</reference>
<comment type="caution">
    <text evidence="3">The sequence shown here is derived from an EMBL/GenBank/DDBJ whole genome shotgun (WGS) entry which is preliminary data.</text>
</comment>
<accession>A0ABU9AVT8</accession>
<feature type="domain" description="Activator of Hsp90 ATPase homologue 1/2-like C-terminal" evidence="2">
    <location>
        <begin position="15"/>
        <end position="140"/>
    </location>
</feature>
<dbReference type="Proteomes" id="UP001371305">
    <property type="component" value="Unassembled WGS sequence"/>
</dbReference>
<dbReference type="Pfam" id="PF08327">
    <property type="entry name" value="AHSA1"/>
    <property type="match status" value="1"/>
</dbReference>
<dbReference type="InterPro" id="IPR013538">
    <property type="entry name" value="ASHA1/2-like_C"/>
</dbReference>
<dbReference type="SUPFAM" id="SSF55961">
    <property type="entry name" value="Bet v1-like"/>
    <property type="match status" value="1"/>
</dbReference>
<dbReference type="Gene3D" id="3.30.530.20">
    <property type="match status" value="1"/>
</dbReference>
<protein>
    <submittedName>
        <fullName evidence="3">SRPBCC domain-containing protein</fullName>
    </submittedName>
</protein>
<comment type="similarity">
    <text evidence="1">Belongs to the AHA1 family.</text>
</comment>
<dbReference type="RefSeq" id="WP_341404666.1">
    <property type="nucleotide sequence ID" value="NZ_JBBUKT010000003.1"/>
</dbReference>
<organism evidence="3 4">
    <name type="scientific">Luteolibacter soli</name>
    <dbReference type="NCBI Taxonomy" id="3135280"/>
    <lineage>
        <taxon>Bacteria</taxon>
        <taxon>Pseudomonadati</taxon>
        <taxon>Verrucomicrobiota</taxon>
        <taxon>Verrucomicrobiia</taxon>
        <taxon>Verrucomicrobiales</taxon>
        <taxon>Verrucomicrobiaceae</taxon>
        <taxon>Luteolibacter</taxon>
    </lineage>
</organism>
<evidence type="ECO:0000259" key="2">
    <source>
        <dbReference type="Pfam" id="PF08327"/>
    </source>
</evidence>
<gene>
    <name evidence="3" type="ORF">WKV53_11175</name>
</gene>
<proteinExistence type="inferred from homology"/>